<dbReference type="InterPro" id="IPR015655">
    <property type="entry name" value="PP2C"/>
</dbReference>
<dbReference type="EMBL" id="JACEFB010000009">
    <property type="protein sequence ID" value="MBA2226967.1"/>
    <property type="molecule type" value="Genomic_DNA"/>
</dbReference>
<dbReference type="PROSITE" id="PS51746">
    <property type="entry name" value="PPM_2"/>
    <property type="match status" value="1"/>
</dbReference>
<keyword evidence="3" id="KW-1185">Reference proteome</keyword>
<accession>A0A7V8VFG9</accession>
<sequence length="254" mass="27987">MGWTFHIGKCSLLGNYRENNEDAVDVKVFPELTICIVADGMGGQAAGEIASRKAVEIIPRELRKSITPQMPLEAVKQATRRAIVLANEEIMALGASERDMRNMGTTVVLAFWRNRGQELFITGVGDSRAYLIRPGFIQQLTVDHSLAQALVEARTISAAEAKEHRFRNVLWKYLGSKEVGEGPEVQVLPLQAGDRYLLCTDGLTGVVSDEQLAREVNVCDDMQQCAEHLCQLALDQGSRDNVSCVVIEVAQEDT</sequence>
<dbReference type="RefSeq" id="WP_194538558.1">
    <property type="nucleotide sequence ID" value="NZ_JACEFB010000009.1"/>
</dbReference>
<dbReference type="Gene3D" id="3.60.40.10">
    <property type="entry name" value="PPM-type phosphatase domain"/>
    <property type="match status" value="1"/>
</dbReference>
<dbReference type="PANTHER" id="PTHR47992">
    <property type="entry name" value="PROTEIN PHOSPHATASE"/>
    <property type="match status" value="1"/>
</dbReference>
<name>A0A7V8VFG9_9BACT</name>
<proteinExistence type="predicted"/>
<dbReference type="CDD" id="cd00143">
    <property type="entry name" value="PP2Cc"/>
    <property type="match status" value="1"/>
</dbReference>
<evidence type="ECO:0000259" key="1">
    <source>
        <dbReference type="PROSITE" id="PS51746"/>
    </source>
</evidence>
<feature type="domain" description="PPM-type phosphatase" evidence="1">
    <location>
        <begin position="6"/>
        <end position="249"/>
    </location>
</feature>
<protein>
    <submittedName>
        <fullName evidence="2">Serine/threonine-protein phosphatase</fullName>
    </submittedName>
</protein>
<comment type="caution">
    <text evidence="2">The sequence shown here is derived from an EMBL/GenBank/DDBJ whole genome shotgun (WGS) entry which is preliminary data.</text>
</comment>
<organism evidence="2 3">
    <name type="scientific">Thermogemmata fonticola</name>
    <dbReference type="NCBI Taxonomy" id="2755323"/>
    <lineage>
        <taxon>Bacteria</taxon>
        <taxon>Pseudomonadati</taxon>
        <taxon>Planctomycetota</taxon>
        <taxon>Planctomycetia</taxon>
        <taxon>Gemmatales</taxon>
        <taxon>Gemmataceae</taxon>
        <taxon>Thermogemmata</taxon>
    </lineage>
</organism>
<dbReference type="AlphaFoldDB" id="A0A7V8VFG9"/>
<reference evidence="2 3" key="1">
    <citation type="submission" date="2020-07" db="EMBL/GenBank/DDBJ databases">
        <title>Thermogemmata thermophila gen. nov., sp. nov., a novel moderate thermophilic planctomycete from a Kamchatka hot spring.</title>
        <authorList>
            <person name="Elcheninov A.G."/>
            <person name="Podosokorskaya O.A."/>
            <person name="Kovaleva O.L."/>
            <person name="Novikov A."/>
            <person name="Bonch-Osmolovskaya E.A."/>
            <person name="Toshchakov S.V."/>
            <person name="Kublanov I.V."/>
        </authorList>
    </citation>
    <scope>NUCLEOTIDE SEQUENCE [LARGE SCALE GENOMIC DNA]</scope>
    <source>
        <strain evidence="2 3">2918</strain>
    </source>
</reference>
<evidence type="ECO:0000313" key="3">
    <source>
        <dbReference type="Proteomes" id="UP000542342"/>
    </source>
</evidence>
<dbReference type="GO" id="GO:0004722">
    <property type="term" value="F:protein serine/threonine phosphatase activity"/>
    <property type="evidence" value="ECO:0007669"/>
    <property type="project" value="InterPro"/>
</dbReference>
<dbReference type="Proteomes" id="UP000542342">
    <property type="component" value="Unassembled WGS sequence"/>
</dbReference>
<gene>
    <name evidence="2" type="ORF">H0921_12420</name>
</gene>
<dbReference type="SMART" id="SM00331">
    <property type="entry name" value="PP2C_SIG"/>
    <property type="match status" value="1"/>
</dbReference>
<dbReference type="InterPro" id="IPR001932">
    <property type="entry name" value="PPM-type_phosphatase-like_dom"/>
</dbReference>
<dbReference type="InterPro" id="IPR036457">
    <property type="entry name" value="PPM-type-like_dom_sf"/>
</dbReference>
<dbReference type="SUPFAM" id="SSF81606">
    <property type="entry name" value="PP2C-like"/>
    <property type="match status" value="1"/>
</dbReference>
<evidence type="ECO:0000313" key="2">
    <source>
        <dbReference type="EMBL" id="MBA2226967.1"/>
    </source>
</evidence>
<dbReference type="Pfam" id="PF13672">
    <property type="entry name" value="PP2C_2"/>
    <property type="match status" value="1"/>
</dbReference>
<dbReference type="SMART" id="SM00332">
    <property type="entry name" value="PP2Cc"/>
    <property type="match status" value="1"/>
</dbReference>